<dbReference type="OrthoDB" id="9808013at2"/>
<dbReference type="InterPro" id="IPR007466">
    <property type="entry name" value="Peptidyl-Arg-deiminase_porph"/>
</dbReference>
<dbReference type="GO" id="GO:0004668">
    <property type="term" value="F:protein-arginine deiminase activity"/>
    <property type="evidence" value="ECO:0007669"/>
    <property type="project" value="InterPro"/>
</dbReference>
<evidence type="ECO:0000256" key="1">
    <source>
        <dbReference type="ARBA" id="ARBA00022801"/>
    </source>
</evidence>
<keyword evidence="1" id="KW-0378">Hydrolase</keyword>
<dbReference type="PANTHER" id="PTHR31377:SF0">
    <property type="entry name" value="AGMATINE DEIMINASE-RELATED"/>
    <property type="match status" value="1"/>
</dbReference>
<dbReference type="GO" id="GO:0009446">
    <property type="term" value="P:putrescine biosynthetic process"/>
    <property type="evidence" value="ECO:0007669"/>
    <property type="project" value="InterPro"/>
</dbReference>
<proteinExistence type="predicted"/>
<dbReference type="Proteomes" id="UP000295793">
    <property type="component" value="Unassembled WGS sequence"/>
</dbReference>
<accession>A0A4R3IAM9</accession>
<sequence>MTKQTNFPAEWAKQAAILITWPHIESAWHYMLDKVEATYLALAKAVAETQPLVIQLHASIKPEQFLTLLKDNDINIENCFFAKVDSNDTWARDHGPVSVTNAGKPALLNFHFNGWGGKFAFDKDNLLNASMAEAGLLPSLSDIDFILEGGSLETDGLGTLLTTEQCLLNENRNPEFDKAAIEKLLSESLGVDHFLWLQNGHLEGDDTDAHIDTLVRFCDENTLLFQGCQDEADSHFQPLSAMKAELEQLRKPSGEPYKIVELPLPKGIYAEDGHRLPATYANFLITNKLVVVPTYADESDSAALAIIAELFPERKVVGVDARPLIEEHGSIHCITMQLLDGTIDLAERFKLASA</sequence>
<organism evidence="2 3">
    <name type="scientific">Reinekea marinisedimentorum</name>
    <dbReference type="NCBI Taxonomy" id="230495"/>
    <lineage>
        <taxon>Bacteria</taxon>
        <taxon>Pseudomonadati</taxon>
        <taxon>Pseudomonadota</taxon>
        <taxon>Gammaproteobacteria</taxon>
        <taxon>Oceanospirillales</taxon>
        <taxon>Saccharospirillaceae</taxon>
        <taxon>Reinekea</taxon>
    </lineage>
</organism>
<dbReference type="GO" id="GO:0047632">
    <property type="term" value="F:agmatine deiminase activity"/>
    <property type="evidence" value="ECO:0007669"/>
    <property type="project" value="TreeGrafter"/>
</dbReference>
<evidence type="ECO:0000313" key="3">
    <source>
        <dbReference type="Proteomes" id="UP000295793"/>
    </source>
</evidence>
<reference evidence="2 3" key="1">
    <citation type="submission" date="2019-03" db="EMBL/GenBank/DDBJ databases">
        <title>Genomic Encyclopedia of Archaeal and Bacterial Type Strains, Phase II (KMG-II): from individual species to whole genera.</title>
        <authorList>
            <person name="Goeker M."/>
        </authorList>
    </citation>
    <scope>NUCLEOTIDE SEQUENCE [LARGE SCALE GENOMIC DNA]</scope>
    <source>
        <strain evidence="2 3">DSM 15388</strain>
    </source>
</reference>
<dbReference type="EMBL" id="SLZR01000003">
    <property type="protein sequence ID" value="TCS42577.1"/>
    <property type="molecule type" value="Genomic_DNA"/>
</dbReference>
<dbReference type="AlphaFoldDB" id="A0A4R3IAM9"/>
<dbReference type="Gene3D" id="3.75.10.10">
    <property type="entry name" value="L-arginine/glycine Amidinotransferase, Chain A"/>
    <property type="match status" value="1"/>
</dbReference>
<dbReference type="SUPFAM" id="SSF55909">
    <property type="entry name" value="Pentein"/>
    <property type="match status" value="1"/>
</dbReference>
<name>A0A4R3IAM9_9GAMM</name>
<comment type="caution">
    <text evidence="2">The sequence shown here is derived from an EMBL/GenBank/DDBJ whole genome shotgun (WGS) entry which is preliminary data.</text>
</comment>
<evidence type="ECO:0000313" key="2">
    <source>
        <dbReference type="EMBL" id="TCS42577.1"/>
    </source>
</evidence>
<protein>
    <submittedName>
        <fullName evidence="2">Agmatine deiminase</fullName>
    </submittedName>
</protein>
<dbReference type="RefSeq" id="WP_132700490.1">
    <property type="nucleotide sequence ID" value="NZ_SLZR01000003.1"/>
</dbReference>
<keyword evidence="3" id="KW-1185">Reference proteome</keyword>
<gene>
    <name evidence="2" type="ORF">BCF53_103238</name>
</gene>
<dbReference type="Pfam" id="PF04371">
    <property type="entry name" value="PAD_porph"/>
    <property type="match status" value="1"/>
</dbReference>
<dbReference type="PANTHER" id="PTHR31377">
    <property type="entry name" value="AGMATINE DEIMINASE-RELATED"/>
    <property type="match status" value="1"/>
</dbReference>